<keyword evidence="2" id="KW-1185">Reference proteome</keyword>
<reference evidence="1" key="1">
    <citation type="submission" date="2020-05" db="EMBL/GenBank/DDBJ databases">
        <title>WGS assembly of Corymbia citriodora subspecies variegata.</title>
        <authorList>
            <person name="Barry K."/>
            <person name="Hundley H."/>
            <person name="Shu S."/>
            <person name="Jenkins J."/>
            <person name="Grimwood J."/>
            <person name="Baten A."/>
        </authorList>
    </citation>
    <scope>NUCLEOTIDE SEQUENCE</scope>
    <source>
        <strain evidence="1">CV2-018</strain>
    </source>
</reference>
<gene>
    <name evidence="1" type="ORF">BT93_L1099</name>
</gene>
<evidence type="ECO:0000313" key="2">
    <source>
        <dbReference type="Proteomes" id="UP000806378"/>
    </source>
</evidence>
<name>A0A8T0CSX4_CORYI</name>
<accession>A0A8T0CSX4</accession>
<dbReference type="AlphaFoldDB" id="A0A8T0CSX4"/>
<dbReference type="Gramene" id="rna-gnl|WGS:JABURB|Cocit.L1099.1">
    <property type="protein sequence ID" value="cds-KAF7849199.1"/>
    <property type="gene ID" value="gene-BT93_L1099"/>
</dbReference>
<dbReference type="EMBL" id="MU089841">
    <property type="protein sequence ID" value="KAF7849199.1"/>
    <property type="molecule type" value="Genomic_DNA"/>
</dbReference>
<protein>
    <submittedName>
        <fullName evidence="1">Uncharacterized protein</fullName>
    </submittedName>
</protein>
<dbReference type="Proteomes" id="UP000806378">
    <property type="component" value="Unassembled WGS sequence"/>
</dbReference>
<evidence type="ECO:0000313" key="1">
    <source>
        <dbReference type="EMBL" id="KAF7849199.1"/>
    </source>
</evidence>
<comment type="caution">
    <text evidence="1">The sequence shown here is derived from an EMBL/GenBank/DDBJ whole genome shotgun (WGS) entry which is preliminary data.</text>
</comment>
<proteinExistence type="predicted"/>
<sequence length="85" mass="9251">MQLLQCPSSPPSLSLCCSKIQPNRGLCFVANSPAPSTTSSCIQQQWLRSSRWVSRKPPVSTSSAAKAASVEGAFVFFLYPCSFYE</sequence>
<organism evidence="1 2">
    <name type="scientific">Corymbia citriodora subsp. variegata</name>
    <dbReference type="NCBI Taxonomy" id="360336"/>
    <lineage>
        <taxon>Eukaryota</taxon>
        <taxon>Viridiplantae</taxon>
        <taxon>Streptophyta</taxon>
        <taxon>Embryophyta</taxon>
        <taxon>Tracheophyta</taxon>
        <taxon>Spermatophyta</taxon>
        <taxon>Magnoliopsida</taxon>
        <taxon>eudicotyledons</taxon>
        <taxon>Gunneridae</taxon>
        <taxon>Pentapetalae</taxon>
        <taxon>rosids</taxon>
        <taxon>malvids</taxon>
        <taxon>Myrtales</taxon>
        <taxon>Myrtaceae</taxon>
        <taxon>Myrtoideae</taxon>
        <taxon>Eucalypteae</taxon>
        <taxon>Corymbia</taxon>
    </lineage>
</organism>